<dbReference type="SUPFAM" id="SSF51182">
    <property type="entry name" value="RmlC-like cupins"/>
    <property type="match status" value="1"/>
</dbReference>
<protein>
    <recommendedName>
        <fullName evidence="3">Cupin domain-containing protein</fullName>
    </recommendedName>
</protein>
<dbReference type="InterPro" id="IPR011051">
    <property type="entry name" value="RmlC_Cupin_sf"/>
</dbReference>
<evidence type="ECO:0000313" key="1">
    <source>
        <dbReference type="EMBL" id="SDX84865.1"/>
    </source>
</evidence>
<keyword evidence="2" id="KW-1185">Reference proteome</keyword>
<sequence length="84" mass="9306">MMHHPAGYIDDWHTAPAIVLGTVLRGAVRIQTTDMDTRVLQAGDQFLACDLNGKGHRMFEVNDGPYDLALVVLKEPPTEEAFVQ</sequence>
<name>A0A1H3F1W9_9RHOB</name>
<evidence type="ECO:0008006" key="3">
    <source>
        <dbReference type="Google" id="ProtNLM"/>
    </source>
</evidence>
<dbReference type="EMBL" id="FNNP01000013">
    <property type="protein sequence ID" value="SDX84865.1"/>
    <property type="molecule type" value="Genomic_DNA"/>
</dbReference>
<gene>
    <name evidence="1" type="ORF">SAMN05444358_1138</name>
</gene>
<dbReference type="Proteomes" id="UP000183400">
    <property type="component" value="Unassembled WGS sequence"/>
</dbReference>
<organism evidence="1 2">
    <name type="scientific">Ruegeria halocynthiae</name>
    <dbReference type="NCBI Taxonomy" id="985054"/>
    <lineage>
        <taxon>Bacteria</taxon>
        <taxon>Pseudomonadati</taxon>
        <taxon>Pseudomonadota</taxon>
        <taxon>Alphaproteobacteria</taxon>
        <taxon>Rhodobacterales</taxon>
        <taxon>Roseobacteraceae</taxon>
        <taxon>Ruegeria</taxon>
    </lineage>
</organism>
<reference evidence="2" key="1">
    <citation type="submission" date="2016-10" db="EMBL/GenBank/DDBJ databases">
        <authorList>
            <person name="Varghese N."/>
            <person name="Submissions S."/>
        </authorList>
    </citation>
    <scope>NUCLEOTIDE SEQUENCE [LARGE SCALE GENOMIC DNA]</scope>
    <source>
        <strain evidence="2">DSM 27839</strain>
    </source>
</reference>
<dbReference type="AlphaFoldDB" id="A0A1H3F1W9"/>
<evidence type="ECO:0000313" key="2">
    <source>
        <dbReference type="Proteomes" id="UP000183400"/>
    </source>
</evidence>
<proteinExistence type="predicted"/>
<accession>A0A1H3F1W9</accession>